<dbReference type="AlphaFoldDB" id="A0A679JCK5"/>
<dbReference type="Pfam" id="PF13472">
    <property type="entry name" value="Lipase_GDSL_2"/>
    <property type="match status" value="1"/>
</dbReference>
<dbReference type="EMBL" id="LR743504">
    <property type="protein sequence ID" value="CAA2106410.1"/>
    <property type="molecule type" value="Genomic_DNA"/>
</dbReference>
<gene>
    <name evidence="2" type="ORF">MBUL_03661</name>
</gene>
<accession>A0A679JCK5</accession>
<sequence length="195" mass="21025">MRICFIGDSFVNGVGDDTCLGWTGRLCAEARRAGWDVTHYNLGIRRDTSLDIHGRWRGEAEARLPEGLDGRLVFAFGANDCTLMDGRTRVPHDRSLDTVRAILADAAGWRKALMIGPLPVCDDPSTDTRILALSRDIAHLCARLGVPFLPVFGVATGSDAWTSEAAAGDGTHPNAGGYAALAGAVAEWEAWRAWF</sequence>
<evidence type="ECO:0000313" key="2">
    <source>
        <dbReference type="EMBL" id="CAA2106410.1"/>
    </source>
</evidence>
<reference evidence="2" key="1">
    <citation type="submission" date="2019-12" db="EMBL/GenBank/DDBJ databases">
        <authorList>
            <person name="Cremers G."/>
        </authorList>
    </citation>
    <scope>NUCLEOTIDE SEQUENCE</scope>
    <source>
        <strain evidence="2">Mbul1</strain>
    </source>
</reference>
<dbReference type="Gene3D" id="3.40.50.1110">
    <property type="entry name" value="SGNH hydrolase"/>
    <property type="match status" value="1"/>
</dbReference>
<organism evidence="2">
    <name type="scientific">Methylobacterium bullatum</name>
    <dbReference type="NCBI Taxonomy" id="570505"/>
    <lineage>
        <taxon>Bacteria</taxon>
        <taxon>Pseudomonadati</taxon>
        <taxon>Pseudomonadota</taxon>
        <taxon>Alphaproteobacteria</taxon>
        <taxon>Hyphomicrobiales</taxon>
        <taxon>Methylobacteriaceae</taxon>
        <taxon>Methylobacterium</taxon>
    </lineage>
</organism>
<dbReference type="InterPro" id="IPR036514">
    <property type="entry name" value="SGNH_hydro_sf"/>
</dbReference>
<dbReference type="InterPro" id="IPR013830">
    <property type="entry name" value="SGNH_hydro"/>
</dbReference>
<name>A0A679JCK5_9HYPH</name>
<dbReference type="SUPFAM" id="SSF52266">
    <property type="entry name" value="SGNH hydrolase"/>
    <property type="match status" value="1"/>
</dbReference>
<dbReference type="GO" id="GO:0016788">
    <property type="term" value="F:hydrolase activity, acting on ester bonds"/>
    <property type="evidence" value="ECO:0007669"/>
    <property type="project" value="UniProtKB-ARBA"/>
</dbReference>
<feature type="domain" description="SGNH hydrolase-type esterase" evidence="1">
    <location>
        <begin position="5"/>
        <end position="180"/>
    </location>
</feature>
<proteinExistence type="predicted"/>
<protein>
    <recommendedName>
        <fullName evidence="1">SGNH hydrolase-type esterase domain-containing protein</fullName>
    </recommendedName>
</protein>
<evidence type="ECO:0000259" key="1">
    <source>
        <dbReference type="Pfam" id="PF13472"/>
    </source>
</evidence>